<sequence length="302" mass="33498">MFGMDNQTGTFSLTNSWQWDLESASGDTYRIQISWPLGWSNRRPPVGRRVPVVYAVDGNAMFLTATEVVRRRAHSPNNSGGGIVVAVGYPLTRGVYEMKKRAFDLTPPGGADTDGFGGASAFLDFIAGVVRPFIQSTVFPGVEIDREAIFGHSYGGLFVLHSLFTRPQLFDCFIAASPSIYWNDRYILQEEREFRDTPSGESKATLMIFFGSYEQNPPRWPDESSEHYRKRNRSARDRGMADGAISMKERLLSSGKLQAVTLKEFPEEDHGSVVACALSRGLTSFLEGWPLTQSLGEAAEGE</sequence>
<proteinExistence type="inferred from homology"/>
<feature type="region of interest" description="Disordered" evidence="3">
    <location>
        <begin position="218"/>
        <end position="239"/>
    </location>
</feature>
<protein>
    <submittedName>
        <fullName evidence="4">Uncharacterized protein</fullName>
    </submittedName>
</protein>
<dbReference type="InterPro" id="IPR000801">
    <property type="entry name" value="Esterase-like"/>
</dbReference>
<reference evidence="4 5" key="1">
    <citation type="submission" date="2015-07" db="EMBL/GenBank/DDBJ databases">
        <title>Emmonsia species relationships and genome sequence.</title>
        <authorList>
            <consortium name="The Broad Institute Genomics Platform"/>
            <person name="Cuomo C.A."/>
            <person name="Munoz J.F."/>
            <person name="Imamovic A."/>
            <person name="Priest M.E."/>
            <person name="Young S."/>
            <person name="Clay O.K."/>
            <person name="McEwen J.G."/>
        </authorList>
    </citation>
    <scope>NUCLEOTIDE SEQUENCE [LARGE SCALE GENOMIC DNA]</scope>
    <source>
        <strain evidence="4 5">UAMH 9510</strain>
    </source>
</reference>
<gene>
    <name evidence="4" type="ORF">AJ78_03456</name>
</gene>
<dbReference type="GO" id="GO:0016788">
    <property type="term" value="F:hydrolase activity, acting on ester bonds"/>
    <property type="evidence" value="ECO:0007669"/>
    <property type="project" value="TreeGrafter"/>
</dbReference>
<dbReference type="InterPro" id="IPR029058">
    <property type="entry name" value="AB_hydrolase_fold"/>
</dbReference>
<keyword evidence="5" id="KW-1185">Reference proteome</keyword>
<dbReference type="Proteomes" id="UP000182235">
    <property type="component" value="Unassembled WGS sequence"/>
</dbReference>
<comment type="caution">
    <text evidence="4">The sequence shown here is derived from an EMBL/GenBank/DDBJ whole genome shotgun (WGS) entry which is preliminary data.</text>
</comment>
<dbReference type="VEuPathDB" id="FungiDB:AJ78_03456"/>
<organism evidence="4 5">
    <name type="scientific">Emergomyces pasteurianus Ep9510</name>
    <dbReference type="NCBI Taxonomy" id="1447872"/>
    <lineage>
        <taxon>Eukaryota</taxon>
        <taxon>Fungi</taxon>
        <taxon>Dikarya</taxon>
        <taxon>Ascomycota</taxon>
        <taxon>Pezizomycotina</taxon>
        <taxon>Eurotiomycetes</taxon>
        <taxon>Eurotiomycetidae</taxon>
        <taxon>Onygenales</taxon>
        <taxon>Ajellomycetaceae</taxon>
        <taxon>Emergomyces</taxon>
    </lineage>
</organism>
<dbReference type="AlphaFoldDB" id="A0A1J9QMA9"/>
<comment type="similarity">
    <text evidence="1">Belongs to the esterase D family.</text>
</comment>
<keyword evidence="2" id="KW-0378">Hydrolase</keyword>
<dbReference type="EMBL" id="LGRN01000111">
    <property type="protein sequence ID" value="OJD16357.1"/>
    <property type="molecule type" value="Genomic_DNA"/>
</dbReference>
<name>A0A1J9QMA9_9EURO</name>
<dbReference type="PANTHER" id="PTHR40841:SF2">
    <property type="entry name" value="SIDEROPHORE-DEGRADING ESTERASE (EUROFUNG)"/>
    <property type="match status" value="1"/>
</dbReference>
<evidence type="ECO:0000256" key="3">
    <source>
        <dbReference type="SAM" id="MobiDB-lite"/>
    </source>
</evidence>
<dbReference type="PANTHER" id="PTHR40841">
    <property type="entry name" value="SIDEROPHORE TRIACETYLFUSARININE C ESTERASE"/>
    <property type="match status" value="1"/>
</dbReference>
<evidence type="ECO:0000256" key="2">
    <source>
        <dbReference type="ARBA" id="ARBA00022801"/>
    </source>
</evidence>
<dbReference type="Pfam" id="PF00756">
    <property type="entry name" value="Esterase"/>
    <property type="match status" value="1"/>
</dbReference>
<accession>A0A1J9QMA9</accession>
<dbReference type="OrthoDB" id="446683at2759"/>
<dbReference type="InterPro" id="IPR052558">
    <property type="entry name" value="Siderophore_Hydrolase_D"/>
</dbReference>
<dbReference type="SUPFAM" id="SSF53474">
    <property type="entry name" value="alpha/beta-Hydrolases"/>
    <property type="match status" value="1"/>
</dbReference>
<dbReference type="Gene3D" id="3.40.50.1820">
    <property type="entry name" value="alpha/beta hydrolase"/>
    <property type="match status" value="1"/>
</dbReference>
<evidence type="ECO:0000313" key="5">
    <source>
        <dbReference type="Proteomes" id="UP000182235"/>
    </source>
</evidence>
<evidence type="ECO:0000313" key="4">
    <source>
        <dbReference type="EMBL" id="OJD16357.1"/>
    </source>
</evidence>
<evidence type="ECO:0000256" key="1">
    <source>
        <dbReference type="ARBA" id="ARBA00005622"/>
    </source>
</evidence>